<name>N6VJC3_9HYPH</name>
<dbReference type="PATRIC" id="fig|1094491.5.peg.873"/>
<dbReference type="RefSeq" id="WP_010701356.1">
    <property type="nucleotide sequence ID" value="NZ_CM001844.1"/>
</dbReference>
<dbReference type="InterPro" id="IPR010781">
    <property type="entry name" value="DUF1376"/>
</dbReference>
<dbReference type="AlphaFoldDB" id="N6VJC3"/>
<dbReference type="Pfam" id="PF07120">
    <property type="entry name" value="DUF1376"/>
    <property type="match status" value="1"/>
</dbReference>
<reference evidence="2 3" key="1">
    <citation type="journal article" date="2013" name="PLoS Genet.">
        <title>A gene transfer agent and a dynamic repertoire of secretion systems hold the keys to the explosive radiation of the emerging pathogen Bartonella.</title>
        <authorList>
            <person name="Guy L."/>
            <person name="Nystedt B."/>
            <person name="Toft C."/>
            <person name="Zaremba-Niedzwiedzka K."/>
            <person name="Berglund E.C."/>
            <person name="Granberg F."/>
            <person name="Naslund K."/>
            <person name="Eriksson A.S."/>
            <person name="Andersson S.G."/>
        </authorList>
    </citation>
    <scope>NUCLEOTIDE SEQUENCE [LARGE SCALE GENOMIC DNA]</scope>
    <source>
        <strain evidence="2 3">91-4</strain>
    </source>
</reference>
<feature type="region of interest" description="Disordered" evidence="1">
    <location>
        <begin position="170"/>
        <end position="226"/>
    </location>
</feature>
<feature type="compositionally biased region" description="Basic and acidic residues" evidence="1">
    <location>
        <begin position="117"/>
        <end position="139"/>
    </location>
</feature>
<sequence>MATKLPWVRNFYEEWIMDFSGTSAAEKATYMTLTALMYRAQEPIWEEISTLARCIGCSVNTLNKALDVLLRKKKITRLEDGRLWSLQVEEELKNCNDNLNKLSEKAIKAANTRRNKHQDNSSKDHDDITMKSSQSHDEVMMSSSRQHINNNIYKKTNTIVLSKKENVSEDLATEVSVQSETTDEMVEKHLDHDTSSSENQSPVSQQKSTEKKTKRSRSERGCRLPEDFEPDLQYAIDRGLTHDEALLEFERFKNYWLARPKKCAEIKDWQLTWYNWVTSDYGILAKKKAKLEKEKQNGRDGNYSQRQKSFTERLTESFESSRHDFSSGDDHEEDQPRVSIDLQEWERIDEAGGDDSIRSLQPSAETVQCESFG</sequence>
<dbReference type="eggNOG" id="COG3756">
    <property type="taxonomic scope" value="Bacteria"/>
</dbReference>
<protein>
    <recommendedName>
        <fullName evidence="4">Phage related protein</fullName>
    </recommendedName>
</protein>
<feature type="compositionally biased region" description="Basic and acidic residues" evidence="1">
    <location>
        <begin position="309"/>
        <end position="329"/>
    </location>
</feature>
<comment type="caution">
    <text evidence="2">The sequence shown here is derived from an EMBL/GenBank/DDBJ whole genome shotgun (WGS) entry which is preliminary data.</text>
</comment>
<evidence type="ECO:0000313" key="2">
    <source>
        <dbReference type="EMBL" id="ENN91117.1"/>
    </source>
</evidence>
<evidence type="ECO:0008006" key="4">
    <source>
        <dbReference type="Google" id="ProtNLM"/>
    </source>
</evidence>
<feature type="region of interest" description="Disordered" evidence="1">
    <location>
        <begin position="110"/>
        <end position="150"/>
    </location>
</feature>
<dbReference type="OrthoDB" id="7597389at2"/>
<dbReference type="STRING" id="1094491.BBbe_08100"/>
<feature type="region of interest" description="Disordered" evidence="1">
    <location>
        <begin position="291"/>
        <end position="373"/>
    </location>
</feature>
<evidence type="ECO:0000313" key="3">
    <source>
        <dbReference type="Proteomes" id="UP000014038"/>
    </source>
</evidence>
<keyword evidence="3" id="KW-1185">Reference proteome</keyword>
<dbReference type="HOGENOM" id="CLU_062383_0_0_5"/>
<evidence type="ECO:0000256" key="1">
    <source>
        <dbReference type="SAM" id="MobiDB-lite"/>
    </source>
</evidence>
<feature type="compositionally biased region" description="Basic and acidic residues" evidence="1">
    <location>
        <begin position="208"/>
        <end position="226"/>
    </location>
</feature>
<proteinExistence type="predicted"/>
<dbReference type="EMBL" id="AGWA01000007">
    <property type="protein sequence ID" value="ENN91117.1"/>
    <property type="molecule type" value="Genomic_DNA"/>
</dbReference>
<feature type="compositionally biased region" description="Basic and acidic residues" evidence="1">
    <location>
        <begin position="185"/>
        <end position="195"/>
    </location>
</feature>
<gene>
    <name evidence="2" type="ORF">BBbe_08100</name>
</gene>
<dbReference type="Proteomes" id="UP000014038">
    <property type="component" value="Chromosome"/>
</dbReference>
<accession>N6VJC3</accession>
<organism evidence="2 3">
    <name type="scientific">Bartonella bovis 91-4</name>
    <dbReference type="NCBI Taxonomy" id="1094491"/>
    <lineage>
        <taxon>Bacteria</taxon>
        <taxon>Pseudomonadati</taxon>
        <taxon>Pseudomonadota</taxon>
        <taxon>Alphaproteobacteria</taxon>
        <taxon>Hyphomicrobiales</taxon>
        <taxon>Bartonellaceae</taxon>
        <taxon>Bartonella</taxon>
    </lineage>
</organism>
<feature type="compositionally biased region" description="Polar residues" evidence="1">
    <location>
        <begin position="358"/>
        <end position="373"/>
    </location>
</feature>